<keyword evidence="2" id="KW-1185">Reference proteome</keyword>
<accession>A0ABC9HJ32</accession>
<reference evidence="1 2" key="1">
    <citation type="submission" date="2024-08" db="EMBL/GenBank/DDBJ databases">
        <authorList>
            <person name="Paterson S."/>
        </authorList>
    </citation>
    <scope>NUCLEOTIDE SEQUENCE [LARGE SCALE GENOMIC DNA]</scope>
</reference>
<evidence type="ECO:0000313" key="2">
    <source>
        <dbReference type="Proteomes" id="UP001189180"/>
    </source>
</evidence>
<dbReference type="Proteomes" id="UP001189180">
    <property type="component" value="Unassembled WGS sequence"/>
</dbReference>
<comment type="caution">
    <text evidence="1">The sequence shown here is derived from an EMBL/GenBank/DDBJ whole genome shotgun (WGS) entry which is preliminary data.</text>
</comment>
<name>A0ABC9HJ32_FASHE</name>
<evidence type="ECO:0000313" key="1">
    <source>
        <dbReference type="EMBL" id="CAM0512474.1"/>
    </source>
</evidence>
<sequence length="133" mass="14696">MWQSWSQASDPGKNGDEEFSKQALKAKVRRPGIVIPWAHDKLQWVTARTGSAQTYCRKAVTKESGTLEINPSLSATPFQVHIGFLDGEAAVVPRSVIWCAAVDGPIRPGRLSAGVRLTMRNTQYPLHLQKREG</sequence>
<proteinExistence type="predicted"/>
<gene>
    <name evidence="1" type="ORF">FHB240107_LOCUS8611</name>
</gene>
<protein>
    <submittedName>
        <fullName evidence="1">Uncharacterized protein</fullName>
    </submittedName>
</protein>
<dbReference type="EMBL" id="CANUEZ050000214">
    <property type="protein sequence ID" value="CAM0512474.1"/>
    <property type="molecule type" value="Genomic_DNA"/>
</dbReference>
<dbReference type="AlphaFoldDB" id="A0ABC9HJ32"/>
<organism evidence="1 2">
    <name type="scientific">Fasciola hepatica</name>
    <name type="common">Liver fluke</name>
    <dbReference type="NCBI Taxonomy" id="6192"/>
    <lineage>
        <taxon>Eukaryota</taxon>
        <taxon>Metazoa</taxon>
        <taxon>Spiralia</taxon>
        <taxon>Lophotrochozoa</taxon>
        <taxon>Platyhelminthes</taxon>
        <taxon>Trematoda</taxon>
        <taxon>Digenea</taxon>
        <taxon>Plagiorchiida</taxon>
        <taxon>Echinostomata</taxon>
        <taxon>Echinostomatoidea</taxon>
        <taxon>Fasciolidae</taxon>
        <taxon>Fasciola</taxon>
    </lineage>
</organism>